<dbReference type="PANTHER" id="PTHR31635">
    <property type="entry name" value="REVERSE TRANSCRIPTASE DOMAIN-CONTAINING PROTEIN-RELATED"/>
    <property type="match status" value="1"/>
</dbReference>
<dbReference type="PANTHER" id="PTHR31635:SF196">
    <property type="entry name" value="REVERSE TRANSCRIPTASE DOMAIN-CONTAINING PROTEIN-RELATED"/>
    <property type="match status" value="1"/>
</dbReference>
<reference evidence="1" key="1">
    <citation type="submission" date="2025-08" db="UniProtKB">
        <authorList>
            <consortium name="Ensembl"/>
        </authorList>
    </citation>
    <scope>IDENTIFICATION</scope>
</reference>
<dbReference type="GeneTree" id="ENSGT00940000164735"/>
<proteinExistence type="predicted"/>
<sequence>FSVCFSSKAQLLPGSFKWCMDGFTYLGINISSSYDQIYRKNYTSLINKTKTELERWMDLPLSLIGRVNTIKMSILPKFIYLFQCVPLKVPMTFFKDLDKVISLFLWQKKVPRVKLLTLQAPYAKGGLNLPNFRMYYLTSQFRILWMWIYSNELKSISGRRPTQNSSMLVLFGCSLSLKLAQMFKMYYWGSNKEENNRYLEF</sequence>
<protein>
    <recommendedName>
        <fullName evidence="3">Reverse transcriptase domain-containing protein</fullName>
    </recommendedName>
</protein>
<keyword evidence="2" id="KW-1185">Reference proteome</keyword>
<name>A0A3B5LII0_9TELE</name>
<reference evidence="1" key="2">
    <citation type="submission" date="2025-09" db="UniProtKB">
        <authorList>
            <consortium name="Ensembl"/>
        </authorList>
    </citation>
    <scope>IDENTIFICATION</scope>
</reference>
<dbReference type="Proteomes" id="UP000261380">
    <property type="component" value="Unplaced"/>
</dbReference>
<dbReference type="Ensembl" id="ENSXCOT00000007775.1">
    <property type="protein sequence ID" value="ENSXCOP00000007679.1"/>
    <property type="gene ID" value="ENSXCOG00000005907.1"/>
</dbReference>
<dbReference type="STRING" id="32473.ENSXCOP00000007679"/>
<dbReference type="AlphaFoldDB" id="A0A3B5LII0"/>
<evidence type="ECO:0000313" key="1">
    <source>
        <dbReference type="Ensembl" id="ENSXCOP00000007679.1"/>
    </source>
</evidence>
<evidence type="ECO:0000313" key="2">
    <source>
        <dbReference type="Proteomes" id="UP000261380"/>
    </source>
</evidence>
<organism evidence="1 2">
    <name type="scientific">Xiphophorus couchianus</name>
    <name type="common">Monterrey platyfish</name>
    <dbReference type="NCBI Taxonomy" id="32473"/>
    <lineage>
        <taxon>Eukaryota</taxon>
        <taxon>Metazoa</taxon>
        <taxon>Chordata</taxon>
        <taxon>Craniata</taxon>
        <taxon>Vertebrata</taxon>
        <taxon>Euteleostomi</taxon>
        <taxon>Actinopterygii</taxon>
        <taxon>Neopterygii</taxon>
        <taxon>Teleostei</taxon>
        <taxon>Neoteleostei</taxon>
        <taxon>Acanthomorphata</taxon>
        <taxon>Ovalentaria</taxon>
        <taxon>Atherinomorphae</taxon>
        <taxon>Cyprinodontiformes</taxon>
        <taxon>Poeciliidae</taxon>
        <taxon>Poeciliinae</taxon>
        <taxon>Xiphophorus</taxon>
    </lineage>
</organism>
<accession>A0A3B5LII0</accession>
<evidence type="ECO:0008006" key="3">
    <source>
        <dbReference type="Google" id="ProtNLM"/>
    </source>
</evidence>